<dbReference type="SUPFAM" id="SSF111369">
    <property type="entry name" value="HlyD-like secretion proteins"/>
    <property type="match status" value="1"/>
</dbReference>
<gene>
    <name evidence="2" type="ORF">KGB56_06935</name>
</gene>
<organism evidence="2 3">
    <name type="scientific">Pseudovibrio brasiliensis</name>
    <dbReference type="NCBI Taxonomy" id="1898042"/>
    <lineage>
        <taxon>Bacteria</taxon>
        <taxon>Pseudomonadati</taxon>
        <taxon>Pseudomonadota</taxon>
        <taxon>Alphaproteobacteria</taxon>
        <taxon>Hyphomicrobiales</taxon>
        <taxon>Stappiaceae</taxon>
        <taxon>Pseudovibrio</taxon>
    </lineage>
</organism>
<name>A0ABX8AQW9_9HYPH</name>
<evidence type="ECO:0000256" key="1">
    <source>
        <dbReference type="SAM" id="Coils"/>
    </source>
</evidence>
<evidence type="ECO:0008006" key="4">
    <source>
        <dbReference type="Google" id="ProtNLM"/>
    </source>
</evidence>
<dbReference type="Gene3D" id="2.40.420.20">
    <property type="match status" value="1"/>
</dbReference>
<keyword evidence="1" id="KW-0175">Coiled coil</keyword>
<dbReference type="Gene3D" id="1.10.287.470">
    <property type="entry name" value="Helix hairpin bin"/>
    <property type="match status" value="1"/>
</dbReference>
<dbReference type="RefSeq" id="WP_075701122.1">
    <property type="nucleotide sequence ID" value="NZ_CP074126.1"/>
</dbReference>
<protein>
    <recommendedName>
        <fullName evidence="4">Multidrug resistance protein MdtA</fullName>
    </recommendedName>
</protein>
<proteinExistence type="predicted"/>
<dbReference type="Gene3D" id="2.40.30.170">
    <property type="match status" value="1"/>
</dbReference>
<dbReference type="Proteomes" id="UP000680706">
    <property type="component" value="Chromosome"/>
</dbReference>
<reference evidence="2 3" key="1">
    <citation type="journal article" date="2021" name="Angew. Chem. Int. Ed. Engl.">
        <title>A novel family of nonribosomal peptides modulate collective behavior in Pseudovibrio bacteria isolated from marine sponges.</title>
        <authorList>
            <person name="Ioca L.P."/>
            <person name="Dai Y."/>
            <person name="Kunakom S."/>
            <person name="Diaz-Espinosa J."/>
            <person name="Krunic A."/>
            <person name="Crnkovic C.M."/>
            <person name="Orjala J."/>
            <person name="Sanchez L.M."/>
            <person name="Ferreira A.G."/>
            <person name="Berlinck R.G.S."/>
            <person name="Eustaquio A.S."/>
        </authorList>
    </citation>
    <scope>NUCLEOTIDE SEQUENCE [LARGE SCALE GENOMIC DNA]</scope>
    <source>
        <strain evidence="2 3">Ab134</strain>
    </source>
</reference>
<dbReference type="EMBL" id="CP074126">
    <property type="protein sequence ID" value="QUS57120.1"/>
    <property type="molecule type" value="Genomic_DNA"/>
</dbReference>
<evidence type="ECO:0000313" key="2">
    <source>
        <dbReference type="EMBL" id="QUS57120.1"/>
    </source>
</evidence>
<accession>A0ABX8AQW9</accession>
<sequence>MSKWWKRAILFIPVTISLGFFLFLSNNKEAPIQKSIPEYSHLSRVILARKLEVSPKAHGYGIVKAARVWNVIARVSGEIEFIHPEFKKGAILKAGTELVRISPRDYKLQLKQSQANIRQAEAKVSELKTKQQSLMKSLDIEQRVLKLNEKQLARKQQLRQRGTIAEAALDTEENLVLIQLQKIQDIQNSLDLIPLQIEAQEEQISVYEAQYETAKINLARVHVKLPFDARVSNTNVEVTQYVQTGNEMGTVDNTETVEVEAQIPLSQFRQFLGILTEGEVPTLIDGQSLLSLAESVGLHAMIRLPLDKGTAVWRGRVVRVTDEIDPKTRTVGVVIEVDHPYEKIIPGKRPLLSKGMFVEVELSSDPLSEMFIIPRSALHEEGLYIVGDDNRLQIRPVTTTLLQGNLAMLAEGLEENERIVVSDLLYATPGMLMKTKIDEDLLTLIHDEATNKDVSQ</sequence>
<dbReference type="PANTHER" id="PTHR30469">
    <property type="entry name" value="MULTIDRUG RESISTANCE PROTEIN MDTA"/>
    <property type="match status" value="1"/>
</dbReference>
<feature type="coiled-coil region" evidence="1">
    <location>
        <begin position="110"/>
        <end position="137"/>
    </location>
</feature>
<evidence type="ECO:0000313" key="3">
    <source>
        <dbReference type="Proteomes" id="UP000680706"/>
    </source>
</evidence>
<dbReference type="Gene3D" id="2.40.50.100">
    <property type="match status" value="1"/>
</dbReference>
<keyword evidence="3" id="KW-1185">Reference proteome</keyword>